<feature type="region of interest" description="Disordered" evidence="1">
    <location>
        <begin position="1"/>
        <end position="47"/>
    </location>
</feature>
<keyword evidence="2" id="KW-0413">Isomerase</keyword>
<name>A0ABP0S828_9DINO</name>
<proteinExistence type="predicted"/>
<dbReference type="SUPFAM" id="SSF53927">
    <property type="entry name" value="Cytidine deaminase-like"/>
    <property type="match status" value="1"/>
</dbReference>
<organism evidence="2 3">
    <name type="scientific">Durusdinium trenchii</name>
    <dbReference type="NCBI Taxonomy" id="1381693"/>
    <lineage>
        <taxon>Eukaryota</taxon>
        <taxon>Sar</taxon>
        <taxon>Alveolata</taxon>
        <taxon>Dinophyceae</taxon>
        <taxon>Suessiales</taxon>
        <taxon>Symbiodiniaceae</taxon>
        <taxon>Durusdinium</taxon>
    </lineage>
</organism>
<dbReference type="Gene3D" id="3.40.140.10">
    <property type="entry name" value="Cytidine Deaminase, domain 2"/>
    <property type="match status" value="1"/>
</dbReference>
<dbReference type="Proteomes" id="UP001642464">
    <property type="component" value="Unassembled WGS sequence"/>
</dbReference>
<gene>
    <name evidence="2" type="ORF">SCF082_LOCUS50467</name>
</gene>
<evidence type="ECO:0000313" key="3">
    <source>
        <dbReference type="Proteomes" id="UP001642464"/>
    </source>
</evidence>
<sequence>MADAGLDKAERGHMSVKLAMGDPATSFEEGDDERHGSDLPRGSAPSTSSVVSYASFRIYIQDQLMLFVQALEPGRLFYSVAPRGMDSKIHKMLQPVFSHIHREDHSERSALLHIARTVLKRCGSQASDDCSGWLRLYVSHFPCISCVAVICQAEANTWKHMCFTRSELRGLTQFIRFFPAIRLELDFDNMWKTRFEEMAGAMRFEREGGLAGAPPK</sequence>
<comment type="caution">
    <text evidence="2">The sequence shown here is derived from an EMBL/GenBank/DDBJ whole genome shotgun (WGS) entry which is preliminary data.</text>
</comment>
<accession>A0ABP0S828</accession>
<dbReference type="InterPro" id="IPR016193">
    <property type="entry name" value="Cytidine_deaminase-like"/>
</dbReference>
<evidence type="ECO:0000313" key="2">
    <source>
        <dbReference type="EMBL" id="CAK9108523.1"/>
    </source>
</evidence>
<reference evidence="2 3" key="1">
    <citation type="submission" date="2024-02" db="EMBL/GenBank/DDBJ databases">
        <authorList>
            <person name="Chen Y."/>
            <person name="Shah S."/>
            <person name="Dougan E. K."/>
            <person name="Thang M."/>
            <person name="Chan C."/>
        </authorList>
    </citation>
    <scope>NUCLEOTIDE SEQUENCE [LARGE SCALE GENOMIC DNA]</scope>
</reference>
<keyword evidence="3" id="KW-1185">Reference proteome</keyword>
<dbReference type="EMBL" id="CAXAMM010043106">
    <property type="protein sequence ID" value="CAK9108523.1"/>
    <property type="molecule type" value="Genomic_DNA"/>
</dbReference>
<evidence type="ECO:0000256" key="1">
    <source>
        <dbReference type="SAM" id="MobiDB-lite"/>
    </source>
</evidence>
<dbReference type="GO" id="GO:0016853">
    <property type="term" value="F:isomerase activity"/>
    <property type="evidence" value="ECO:0007669"/>
    <property type="project" value="UniProtKB-KW"/>
</dbReference>
<protein>
    <submittedName>
        <fullName evidence="2">Peptidyl-prolyl cis-trans isomerase A</fullName>
    </submittedName>
</protein>
<feature type="compositionally biased region" description="Basic and acidic residues" evidence="1">
    <location>
        <begin position="1"/>
        <end position="13"/>
    </location>
</feature>